<keyword evidence="2" id="KW-1185">Reference proteome</keyword>
<dbReference type="Proteomes" id="UP001342418">
    <property type="component" value="Chromosome"/>
</dbReference>
<gene>
    <name evidence="1" type="ORF">NTH_03806</name>
</gene>
<proteinExistence type="predicted"/>
<dbReference type="EMBL" id="CP030941">
    <property type="protein sequence ID" value="UUP19308.1"/>
    <property type="molecule type" value="Genomic_DNA"/>
</dbReference>
<protein>
    <recommendedName>
        <fullName evidence="3">DUF333 domain-containing protein</fullName>
    </recommendedName>
</protein>
<evidence type="ECO:0000313" key="1">
    <source>
        <dbReference type="EMBL" id="UUP19308.1"/>
    </source>
</evidence>
<organism evidence="1 2">
    <name type="scientific">Nitratireductor thuwali</name>
    <dbReference type="NCBI Taxonomy" id="2267699"/>
    <lineage>
        <taxon>Bacteria</taxon>
        <taxon>Pseudomonadati</taxon>
        <taxon>Pseudomonadota</taxon>
        <taxon>Alphaproteobacteria</taxon>
        <taxon>Hyphomicrobiales</taxon>
        <taxon>Phyllobacteriaceae</taxon>
        <taxon>Nitratireductor</taxon>
    </lineage>
</organism>
<accession>A0ABY5MPE3</accession>
<dbReference type="RefSeq" id="WP_338531478.1">
    <property type="nucleotide sequence ID" value="NZ_CP030941.1"/>
</dbReference>
<evidence type="ECO:0000313" key="2">
    <source>
        <dbReference type="Proteomes" id="UP001342418"/>
    </source>
</evidence>
<evidence type="ECO:0008006" key="3">
    <source>
        <dbReference type="Google" id="ProtNLM"/>
    </source>
</evidence>
<sequence length="76" mass="8196">MVLTSLILAQPATADCRCVANGARYVEGEQACLKMPDGPRLARCEKVLNNSSWKMLGRDCSAISMQDSDPPVLAAR</sequence>
<name>A0ABY5MPE3_9HYPH</name>
<reference evidence="1 2" key="1">
    <citation type="submission" date="2018-07" db="EMBL/GenBank/DDBJ databases">
        <title>Genome sequence of Nitratireductor thuwali#1536.</title>
        <authorList>
            <person name="Michoud G."/>
            <person name="Merlino G."/>
            <person name="Sefrji F.O."/>
            <person name="Daffonchio D."/>
        </authorList>
    </citation>
    <scope>NUCLEOTIDE SEQUENCE [LARGE SCALE GENOMIC DNA]</scope>
    <source>
        <strain evidence="2">Nit1536</strain>
    </source>
</reference>